<reference evidence="2" key="1">
    <citation type="journal article" date="2019" name="Int. J. Syst. Evol. Microbiol.">
        <title>The Global Catalogue of Microorganisms (GCM) 10K type strain sequencing project: providing services to taxonomists for standard genome sequencing and annotation.</title>
        <authorList>
            <consortium name="The Broad Institute Genomics Platform"/>
            <consortium name="The Broad Institute Genome Sequencing Center for Infectious Disease"/>
            <person name="Wu L."/>
            <person name="Ma J."/>
        </authorList>
    </citation>
    <scope>NUCLEOTIDE SEQUENCE [LARGE SCALE GENOMIC DNA]</scope>
    <source>
        <strain evidence="2">CGMCC 1.10131</strain>
    </source>
</reference>
<dbReference type="RefSeq" id="WP_055733518.1">
    <property type="nucleotide sequence ID" value="NZ_BMDY01000042.1"/>
</dbReference>
<accession>A0ABQ1I6H7</accession>
<protein>
    <recommendedName>
        <fullName evidence="3">CopG family transcriptional regulator</fullName>
    </recommendedName>
</protein>
<name>A0ABQ1I6H7_9ALTE</name>
<evidence type="ECO:0000313" key="1">
    <source>
        <dbReference type="EMBL" id="GGB21512.1"/>
    </source>
</evidence>
<organism evidence="1 2">
    <name type="scientific">Agarivorans gilvus</name>
    <dbReference type="NCBI Taxonomy" id="680279"/>
    <lineage>
        <taxon>Bacteria</taxon>
        <taxon>Pseudomonadati</taxon>
        <taxon>Pseudomonadota</taxon>
        <taxon>Gammaproteobacteria</taxon>
        <taxon>Alteromonadales</taxon>
        <taxon>Alteromonadaceae</taxon>
        <taxon>Agarivorans</taxon>
    </lineage>
</organism>
<keyword evidence="2" id="KW-1185">Reference proteome</keyword>
<gene>
    <name evidence="1" type="ORF">GCM10007414_38630</name>
</gene>
<evidence type="ECO:0008006" key="3">
    <source>
        <dbReference type="Google" id="ProtNLM"/>
    </source>
</evidence>
<dbReference type="EMBL" id="BMDY01000042">
    <property type="protein sequence ID" value="GGB21512.1"/>
    <property type="molecule type" value="Genomic_DNA"/>
</dbReference>
<sequence length="108" mass="12324">MALHDLKKKPQASKPKPLCDVDSFIEQAELYANGYQNVVQLPLKQSRQAQTEKAKNATFSLNQQVINELEQIKQQTGLSKSLLVRSLTHYLNDLAANQQRDLLDKYLK</sequence>
<dbReference type="Proteomes" id="UP000651977">
    <property type="component" value="Unassembled WGS sequence"/>
</dbReference>
<proteinExistence type="predicted"/>
<evidence type="ECO:0000313" key="2">
    <source>
        <dbReference type="Proteomes" id="UP000651977"/>
    </source>
</evidence>
<comment type="caution">
    <text evidence="1">The sequence shown here is derived from an EMBL/GenBank/DDBJ whole genome shotgun (WGS) entry which is preliminary data.</text>
</comment>